<gene>
    <name evidence="1" type="ORF">MSAN_01931200</name>
</gene>
<name>A0A8H6XQ91_9AGAR</name>
<dbReference type="AlphaFoldDB" id="A0A8H6XQ91"/>
<comment type="caution">
    <text evidence="1">The sequence shown here is derived from an EMBL/GenBank/DDBJ whole genome shotgun (WGS) entry which is preliminary data.</text>
</comment>
<reference evidence="1" key="1">
    <citation type="submission" date="2020-05" db="EMBL/GenBank/DDBJ databases">
        <title>Mycena genomes resolve the evolution of fungal bioluminescence.</title>
        <authorList>
            <person name="Tsai I.J."/>
        </authorList>
    </citation>
    <scope>NUCLEOTIDE SEQUENCE</scope>
    <source>
        <strain evidence="1">160909Yilan</strain>
    </source>
</reference>
<sequence length="194" mass="21683">MIHIPLELLHVIVQDLDGPLDLVNLRLVSKDLNSKITPLAFRVIVVNDSVKSAKAVSFLQDCHDSVTSLVREVVFRGDPDNSGVGFDREVSGEPGREALRIVFSGLTKFRNLQKLQLDLHANYEEDFEESPTHYLLLQNDSIFGSLALNPPPSLISLTLNNVIALPDNIYTQENFQQVFQSVRELNISVLSNAF</sequence>
<dbReference type="EMBL" id="JACAZH010000021">
    <property type="protein sequence ID" value="KAF7344494.1"/>
    <property type="molecule type" value="Genomic_DNA"/>
</dbReference>
<organism evidence="1 2">
    <name type="scientific">Mycena sanguinolenta</name>
    <dbReference type="NCBI Taxonomy" id="230812"/>
    <lineage>
        <taxon>Eukaryota</taxon>
        <taxon>Fungi</taxon>
        <taxon>Dikarya</taxon>
        <taxon>Basidiomycota</taxon>
        <taxon>Agaricomycotina</taxon>
        <taxon>Agaricomycetes</taxon>
        <taxon>Agaricomycetidae</taxon>
        <taxon>Agaricales</taxon>
        <taxon>Marasmiineae</taxon>
        <taxon>Mycenaceae</taxon>
        <taxon>Mycena</taxon>
    </lineage>
</organism>
<evidence type="ECO:0000313" key="1">
    <source>
        <dbReference type="EMBL" id="KAF7344494.1"/>
    </source>
</evidence>
<accession>A0A8H6XQ91</accession>
<dbReference type="OrthoDB" id="2858653at2759"/>
<evidence type="ECO:0000313" key="2">
    <source>
        <dbReference type="Proteomes" id="UP000623467"/>
    </source>
</evidence>
<keyword evidence="2" id="KW-1185">Reference proteome</keyword>
<protein>
    <recommendedName>
        <fullName evidence="3">F-box domain-containing protein</fullName>
    </recommendedName>
</protein>
<proteinExistence type="predicted"/>
<dbReference type="Proteomes" id="UP000623467">
    <property type="component" value="Unassembled WGS sequence"/>
</dbReference>
<evidence type="ECO:0008006" key="3">
    <source>
        <dbReference type="Google" id="ProtNLM"/>
    </source>
</evidence>